<dbReference type="AlphaFoldDB" id="J9FVP1"/>
<name>J9FVP1_9ZZZZ</name>
<evidence type="ECO:0000313" key="1">
    <source>
        <dbReference type="EMBL" id="EJW91454.1"/>
    </source>
</evidence>
<sequence>MGHPPLNCDDALQSPYQILPLPEPLLHPESALTMY</sequence>
<accession>J9FVP1</accession>
<proteinExistence type="predicted"/>
<comment type="caution">
    <text evidence="1">The sequence shown here is derived from an EMBL/GenBank/DDBJ whole genome shotgun (WGS) entry which is preliminary data.</text>
</comment>
<dbReference type="EMBL" id="AMCI01008169">
    <property type="protein sequence ID" value="EJW91454.1"/>
    <property type="molecule type" value="Genomic_DNA"/>
</dbReference>
<organism evidence="1">
    <name type="scientific">gut metagenome</name>
    <dbReference type="NCBI Taxonomy" id="749906"/>
    <lineage>
        <taxon>unclassified sequences</taxon>
        <taxon>metagenomes</taxon>
        <taxon>organismal metagenomes</taxon>
    </lineage>
</organism>
<gene>
    <name evidence="1" type="ORF">EVA_20439</name>
</gene>
<reference evidence="1" key="1">
    <citation type="journal article" date="2012" name="PLoS ONE">
        <title>Gene sets for utilization of primary and secondary nutrition supplies in the distal gut of endangered iberian lynx.</title>
        <authorList>
            <person name="Alcaide M."/>
            <person name="Messina E."/>
            <person name="Richter M."/>
            <person name="Bargiela R."/>
            <person name="Peplies J."/>
            <person name="Huws S.A."/>
            <person name="Newbold C.J."/>
            <person name="Golyshin P.N."/>
            <person name="Simon M.A."/>
            <person name="Lopez G."/>
            <person name="Yakimov M.M."/>
            <person name="Ferrer M."/>
        </authorList>
    </citation>
    <scope>NUCLEOTIDE SEQUENCE</scope>
</reference>
<protein>
    <submittedName>
        <fullName evidence="1">Uncharacterized protein</fullName>
    </submittedName>
</protein>